<dbReference type="EMBL" id="JABZGW010000285">
    <property type="protein sequence ID" value="MBF4808267.1"/>
    <property type="molecule type" value="Genomic_DNA"/>
</dbReference>
<dbReference type="Proteomes" id="UP000698335">
    <property type="component" value="Unassembled WGS sequence"/>
</dbReference>
<reference evidence="5" key="1">
    <citation type="submission" date="2020-04" db="EMBL/GenBank/DDBJ databases">
        <title>Deep metagenomics examines the oral microbiome during advanced dental caries in children, revealing novel taxa and co-occurrences with host molecules.</title>
        <authorList>
            <person name="Baker J.L."/>
            <person name="Morton J.T."/>
            <person name="Dinis M."/>
            <person name="Alvarez R."/>
            <person name="Tran N.C."/>
            <person name="Knight R."/>
            <person name="Edlund A."/>
        </authorList>
    </citation>
    <scope>NUCLEOTIDE SEQUENCE</scope>
    <source>
        <strain evidence="5">JCVI_38_bin.5</strain>
    </source>
</reference>
<dbReference type="Pfam" id="PF02463">
    <property type="entry name" value="SMC_N"/>
    <property type="match status" value="1"/>
</dbReference>
<comment type="caution">
    <text evidence="5">The sequence shown here is derived from an EMBL/GenBank/DDBJ whole genome shotgun (WGS) entry which is preliminary data.</text>
</comment>
<evidence type="ECO:0000256" key="2">
    <source>
        <dbReference type="ARBA" id="ARBA00022776"/>
    </source>
</evidence>
<evidence type="ECO:0000256" key="3">
    <source>
        <dbReference type="ARBA" id="ARBA00023306"/>
    </source>
</evidence>
<dbReference type="SUPFAM" id="SSF52540">
    <property type="entry name" value="P-loop containing nucleoside triphosphate hydrolases"/>
    <property type="match status" value="1"/>
</dbReference>
<evidence type="ECO:0000313" key="5">
    <source>
        <dbReference type="EMBL" id="MBF4808267.1"/>
    </source>
</evidence>
<keyword evidence="1" id="KW-0132">Cell division</keyword>
<feature type="domain" description="RecF/RecN/SMC N-terminal" evidence="4">
    <location>
        <begin position="15"/>
        <end position="99"/>
    </location>
</feature>
<organism evidence="5 6">
    <name type="scientific">Lancefieldella rimae</name>
    <dbReference type="NCBI Taxonomy" id="1383"/>
    <lineage>
        <taxon>Bacteria</taxon>
        <taxon>Bacillati</taxon>
        <taxon>Actinomycetota</taxon>
        <taxon>Coriobacteriia</taxon>
        <taxon>Coriobacteriales</taxon>
        <taxon>Atopobiaceae</taxon>
        <taxon>Lancefieldella</taxon>
    </lineage>
</organism>
<accession>A0A930YSW8</accession>
<gene>
    <name evidence="5" type="ORF">HXK26_06180</name>
</gene>
<dbReference type="Gene3D" id="3.40.50.300">
    <property type="entry name" value="P-loop containing nucleotide triphosphate hydrolases"/>
    <property type="match status" value="1"/>
</dbReference>
<dbReference type="InterPro" id="IPR003395">
    <property type="entry name" value="RecF/RecN/SMC_N"/>
</dbReference>
<evidence type="ECO:0000256" key="1">
    <source>
        <dbReference type="ARBA" id="ARBA00022618"/>
    </source>
</evidence>
<proteinExistence type="predicted"/>
<sequence>EIVAQPRGKRITKMTLMSGGEKSLTALALLFAVYRTRTVPFYVFDEVEAALDDANLSKLLDAIEQLKEATQLIVISHQRRTMEQADVLYGVSMQADGVSHVVSQRLDHTTGKVVDA</sequence>
<name>A0A930YSW8_9ACTN</name>
<dbReference type="GO" id="GO:0051301">
    <property type="term" value="P:cell division"/>
    <property type="evidence" value="ECO:0007669"/>
    <property type="project" value="UniProtKB-KW"/>
</dbReference>
<evidence type="ECO:0000259" key="4">
    <source>
        <dbReference type="Pfam" id="PF02463"/>
    </source>
</evidence>
<dbReference type="PANTHER" id="PTHR18937:SF12">
    <property type="entry name" value="STRUCTURAL MAINTENANCE OF CHROMOSOMES PROTEIN"/>
    <property type="match status" value="1"/>
</dbReference>
<protein>
    <submittedName>
        <fullName evidence="5">AAA family ATPase</fullName>
    </submittedName>
</protein>
<dbReference type="GO" id="GO:0008278">
    <property type="term" value="C:cohesin complex"/>
    <property type="evidence" value="ECO:0007669"/>
    <property type="project" value="TreeGrafter"/>
</dbReference>
<feature type="non-terminal residue" evidence="5">
    <location>
        <position position="1"/>
    </location>
</feature>
<evidence type="ECO:0000313" key="6">
    <source>
        <dbReference type="Proteomes" id="UP000698335"/>
    </source>
</evidence>
<dbReference type="AlphaFoldDB" id="A0A930YSW8"/>
<dbReference type="InterPro" id="IPR027417">
    <property type="entry name" value="P-loop_NTPase"/>
</dbReference>
<dbReference type="GO" id="GO:0007062">
    <property type="term" value="P:sister chromatid cohesion"/>
    <property type="evidence" value="ECO:0007669"/>
    <property type="project" value="TreeGrafter"/>
</dbReference>
<keyword evidence="3" id="KW-0131">Cell cycle</keyword>
<dbReference type="GO" id="GO:0003677">
    <property type="term" value="F:DNA binding"/>
    <property type="evidence" value="ECO:0007669"/>
    <property type="project" value="TreeGrafter"/>
</dbReference>
<dbReference type="PANTHER" id="PTHR18937">
    <property type="entry name" value="STRUCTURAL MAINTENANCE OF CHROMOSOMES SMC FAMILY MEMBER"/>
    <property type="match status" value="1"/>
</dbReference>
<keyword evidence="2" id="KW-0498">Mitosis</keyword>